<keyword evidence="7" id="KW-0520">NAD</keyword>
<dbReference type="InterPro" id="IPR036291">
    <property type="entry name" value="NAD(P)-bd_dom_sf"/>
</dbReference>
<dbReference type="GO" id="GO:0070403">
    <property type="term" value="F:NAD+ binding"/>
    <property type="evidence" value="ECO:0007669"/>
    <property type="project" value="InterPro"/>
</dbReference>
<keyword evidence="9 13" id="KW-0472">Membrane</keyword>
<dbReference type="UniPathway" id="UPA00796">
    <property type="reaction ID" value="UER00771"/>
</dbReference>
<evidence type="ECO:0000256" key="6">
    <source>
        <dbReference type="ARBA" id="ARBA00022989"/>
    </source>
</evidence>
<dbReference type="AlphaFoldDB" id="A0A2M6WHC6"/>
<dbReference type="PANTHER" id="PTHR43078">
    <property type="entry name" value="UDP-GLUCURONIC ACID DECARBOXYLASE-RELATED"/>
    <property type="match status" value="1"/>
</dbReference>
<evidence type="ECO:0000256" key="10">
    <source>
        <dbReference type="ARBA" id="ARBA00023180"/>
    </source>
</evidence>
<evidence type="ECO:0000256" key="8">
    <source>
        <dbReference type="ARBA" id="ARBA00023034"/>
    </source>
</evidence>
<keyword evidence="10" id="KW-0325">Glycoprotein</keyword>
<dbReference type="Pfam" id="PF01370">
    <property type="entry name" value="Epimerase"/>
    <property type="match status" value="1"/>
</dbReference>
<gene>
    <name evidence="15" type="ORF">COU08_03875</name>
</gene>
<organism evidence="15 16">
    <name type="scientific">Candidatus Harrisonbacteria bacterium CG10_big_fil_rev_8_21_14_0_10_42_17</name>
    <dbReference type="NCBI Taxonomy" id="1974584"/>
    <lineage>
        <taxon>Bacteria</taxon>
        <taxon>Candidatus Harrisoniibacteriota</taxon>
    </lineage>
</organism>
<feature type="transmembrane region" description="Helical" evidence="13">
    <location>
        <begin position="21"/>
        <end position="40"/>
    </location>
</feature>
<dbReference type="InterPro" id="IPR001509">
    <property type="entry name" value="Epimerase_deHydtase"/>
</dbReference>
<dbReference type="GO" id="GO:0048040">
    <property type="term" value="F:UDP-glucuronate decarboxylase activity"/>
    <property type="evidence" value="ECO:0007669"/>
    <property type="project" value="TreeGrafter"/>
</dbReference>
<keyword evidence="11" id="KW-0456">Lyase</keyword>
<evidence type="ECO:0000256" key="9">
    <source>
        <dbReference type="ARBA" id="ARBA00023136"/>
    </source>
</evidence>
<evidence type="ECO:0000256" key="4">
    <source>
        <dbReference type="ARBA" id="ARBA00022793"/>
    </source>
</evidence>
<name>A0A2M6WHC6_9BACT</name>
<reference evidence="16" key="1">
    <citation type="submission" date="2017-09" db="EMBL/GenBank/DDBJ databases">
        <title>Depth-based differentiation of microbial function through sediment-hosted aquifers and enrichment of novel symbionts in the deep terrestrial subsurface.</title>
        <authorList>
            <person name="Probst A.J."/>
            <person name="Ladd B."/>
            <person name="Jarett J.K."/>
            <person name="Geller-Mcgrath D.E."/>
            <person name="Sieber C.M.K."/>
            <person name="Emerson J.B."/>
            <person name="Anantharaman K."/>
            <person name="Thomas B.C."/>
            <person name="Malmstrom R."/>
            <person name="Stieglmeier M."/>
            <person name="Klingl A."/>
            <person name="Woyke T."/>
            <person name="Ryan C.M."/>
            <person name="Banfield J.F."/>
        </authorList>
    </citation>
    <scope>NUCLEOTIDE SEQUENCE [LARGE SCALE GENOMIC DNA]</scope>
</reference>
<evidence type="ECO:0000256" key="1">
    <source>
        <dbReference type="ARBA" id="ARBA00001911"/>
    </source>
</evidence>
<feature type="domain" description="NAD-dependent epimerase/dehydratase" evidence="14">
    <location>
        <begin position="22"/>
        <end position="262"/>
    </location>
</feature>
<dbReference type="SUPFAM" id="SSF51735">
    <property type="entry name" value="NAD(P)-binding Rossmann-fold domains"/>
    <property type="match status" value="1"/>
</dbReference>
<protein>
    <recommendedName>
        <fullName evidence="14">NAD-dependent epimerase/dehydratase domain-containing protein</fullName>
    </recommendedName>
</protein>
<dbReference type="GO" id="GO:0042732">
    <property type="term" value="P:D-xylose metabolic process"/>
    <property type="evidence" value="ECO:0007669"/>
    <property type="project" value="InterPro"/>
</dbReference>
<evidence type="ECO:0000256" key="13">
    <source>
        <dbReference type="SAM" id="Phobius"/>
    </source>
</evidence>
<evidence type="ECO:0000313" key="16">
    <source>
        <dbReference type="Proteomes" id="UP000228635"/>
    </source>
</evidence>
<accession>A0A2M6WHC6</accession>
<keyword evidence="5" id="KW-0735">Signal-anchor</keyword>
<dbReference type="GO" id="GO:0005737">
    <property type="term" value="C:cytoplasm"/>
    <property type="evidence" value="ECO:0007669"/>
    <property type="project" value="TreeGrafter"/>
</dbReference>
<dbReference type="Gene3D" id="3.40.50.720">
    <property type="entry name" value="NAD(P)-binding Rossmann-like Domain"/>
    <property type="match status" value="1"/>
</dbReference>
<evidence type="ECO:0000256" key="12">
    <source>
        <dbReference type="ARBA" id="ARBA00037859"/>
    </source>
</evidence>
<keyword evidence="8" id="KW-0333">Golgi apparatus</keyword>
<dbReference type="GO" id="GO:0033320">
    <property type="term" value="P:UDP-D-xylose biosynthetic process"/>
    <property type="evidence" value="ECO:0007669"/>
    <property type="project" value="UniProtKB-UniPathway"/>
</dbReference>
<dbReference type="Proteomes" id="UP000228635">
    <property type="component" value="Unassembled WGS sequence"/>
</dbReference>
<comment type="cofactor">
    <cofactor evidence="1">
        <name>NAD(+)</name>
        <dbReference type="ChEBI" id="CHEBI:57540"/>
    </cofactor>
</comment>
<dbReference type="FunFam" id="3.40.50.720:FF:000065">
    <property type="entry name" value="UDP-glucuronic acid decarboxylase 1"/>
    <property type="match status" value="1"/>
</dbReference>
<comment type="subcellular location">
    <subcellularLocation>
        <location evidence="2">Golgi apparatus membrane</location>
        <topology evidence="2">Single-pass type II membrane protein</topology>
    </subcellularLocation>
    <subcellularLocation>
        <location evidence="12">Golgi apparatus</location>
        <location evidence="12">Golgi stack membrane</location>
    </subcellularLocation>
</comment>
<dbReference type="PANTHER" id="PTHR43078:SF6">
    <property type="entry name" value="UDP-GLUCURONIC ACID DECARBOXYLASE 1"/>
    <property type="match status" value="1"/>
</dbReference>
<keyword evidence="6 13" id="KW-1133">Transmembrane helix</keyword>
<comment type="caution">
    <text evidence="15">The sequence shown here is derived from an EMBL/GenBank/DDBJ whole genome shotgun (WGS) entry which is preliminary data.</text>
</comment>
<sequence length="331" mass="37408">MRTTQKTSSRRTSDKQKLPSVVLITGGAGFIGSSLARTLLDQGITVYVVDNFSTGSRENIRPFLRNKLFHFYTLDITKPKFFNTFSRIPFDTVYHLACPTGVPNIQPMAEEMLLASSFGTLHVLELARMHSTRFLFTSTAEVYGAPEVTPQHEEYTGNVSPIGLRSPYEEGKRFSESLVAMYVRKYGLDAKIVRVFNTYGPRMSLSDKRVIPHFLHSILTGANITIYGTGSQTRTHLYIDDLLRGLLLVMRKGSRGEVYNIGGDKQITVKRLAETMLHLANRKNGVSYVPHFIEDHQHRQPEISKVSKLGWKQTIPLEEGLKRMIEFHGIA</sequence>
<keyword evidence="4" id="KW-0210">Decarboxylase</keyword>
<dbReference type="EMBL" id="PFBA01000032">
    <property type="protein sequence ID" value="PIT92195.1"/>
    <property type="molecule type" value="Genomic_DNA"/>
</dbReference>
<evidence type="ECO:0000313" key="15">
    <source>
        <dbReference type="EMBL" id="PIT92195.1"/>
    </source>
</evidence>
<evidence type="ECO:0000256" key="2">
    <source>
        <dbReference type="ARBA" id="ARBA00004323"/>
    </source>
</evidence>
<evidence type="ECO:0000259" key="14">
    <source>
        <dbReference type="Pfam" id="PF01370"/>
    </source>
</evidence>
<keyword evidence="3 13" id="KW-0812">Transmembrane</keyword>
<evidence type="ECO:0000256" key="5">
    <source>
        <dbReference type="ARBA" id="ARBA00022968"/>
    </source>
</evidence>
<evidence type="ECO:0000256" key="7">
    <source>
        <dbReference type="ARBA" id="ARBA00023027"/>
    </source>
</evidence>
<evidence type="ECO:0000256" key="3">
    <source>
        <dbReference type="ARBA" id="ARBA00022692"/>
    </source>
</evidence>
<proteinExistence type="predicted"/>
<evidence type="ECO:0000256" key="11">
    <source>
        <dbReference type="ARBA" id="ARBA00023239"/>
    </source>
</evidence>
<dbReference type="InterPro" id="IPR044516">
    <property type="entry name" value="UXS-like"/>
</dbReference>